<sequence>MALGDSNSYQSIHDSGPTKLLCRLGYAALAIGSCYYVVSTFLHGVTSFQLNANMNMIPQIAAEA</sequence>
<protein>
    <submittedName>
        <fullName evidence="2">Uncharacterized protein</fullName>
    </submittedName>
</protein>
<dbReference type="AlphaFoldDB" id="X1B2Q2"/>
<accession>X1B2Q2</accession>
<comment type="caution">
    <text evidence="2">The sequence shown here is derived from an EMBL/GenBank/DDBJ whole genome shotgun (WGS) entry which is preliminary data.</text>
</comment>
<dbReference type="EMBL" id="BART01010759">
    <property type="protein sequence ID" value="GAG90039.1"/>
    <property type="molecule type" value="Genomic_DNA"/>
</dbReference>
<feature type="transmembrane region" description="Helical" evidence="1">
    <location>
        <begin position="20"/>
        <end position="38"/>
    </location>
</feature>
<gene>
    <name evidence="2" type="ORF">S01H4_23246</name>
</gene>
<organism evidence="2">
    <name type="scientific">marine sediment metagenome</name>
    <dbReference type="NCBI Taxonomy" id="412755"/>
    <lineage>
        <taxon>unclassified sequences</taxon>
        <taxon>metagenomes</taxon>
        <taxon>ecological metagenomes</taxon>
    </lineage>
</organism>
<reference evidence="2" key="1">
    <citation type="journal article" date="2014" name="Front. Microbiol.">
        <title>High frequency of phylogenetically diverse reductive dehalogenase-homologous genes in deep subseafloor sedimentary metagenomes.</title>
        <authorList>
            <person name="Kawai M."/>
            <person name="Futagami T."/>
            <person name="Toyoda A."/>
            <person name="Takaki Y."/>
            <person name="Nishi S."/>
            <person name="Hori S."/>
            <person name="Arai W."/>
            <person name="Tsubouchi T."/>
            <person name="Morono Y."/>
            <person name="Uchiyama I."/>
            <person name="Ito T."/>
            <person name="Fujiyama A."/>
            <person name="Inagaki F."/>
            <person name="Takami H."/>
        </authorList>
    </citation>
    <scope>NUCLEOTIDE SEQUENCE</scope>
    <source>
        <strain evidence="2">Expedition CK06-06</strain>
    </source>
</reference>
<keyword evidence="1" id="KW-0472">Membrane</keyword>
<proteinExistence type="predicted"/>
<evidence type="ECO:0000313" key="2">
    <source>
        <dbReference type="EMBL" id="GAG90039.1"/>
    </source>
</evidence>
<name>X1B2Q2_9ZZZZ</name>
<evidence type="ECO:0000256" key="1">
    <source>
        <dbReference type="SAM" id="Phobius"/>
    </source>
</evidence>
<feature type="non-terminal residue" evidence="2">
    <location>
        <position position="64"/>
    </location>
</feature>
<keyword evidence="1" id="KW-0812">Transmembrane</keyword>
<keyword evidence="1" id="KW-1133">Transmembrane helix</keyword>